<keyword evidence="9" id="KW-1185">Reference proteome</keyword>
<dbReference type="InterPro" id="IPR008847">
    <property type="entry name" value="Suf"/>
</dbReference>
<feature type="region of interest" description="Disordered" evidence="6">
    <location>
        <begin position="1"/>
        <end position="51"/>
    </location>
</feature>
<feature type="domain" description="Suppressor of forked" evidence="7">
    <location>
        <begin position="57"/>
        <end position="396"/>
    </location>
</feature>
<dbReference type="Gramene" id="TRITD7Bv1G125310.1">
    <property type="protein sequence ID" value="TRITD7Bv1G125310.1"/>
    <property type="gene ID" value="TRITD7Bv1G125310"/>
</dbReference>
<feature type="compositionally biased region" description="Acidic residues" evidence="6">
    <location>
        <begin position="38"/>
        <end position="51"/>
    </location>
</feature>
<dbReference type="InterPro" id="IPR003107">
    <property type="entry name" value="HAT"/>
</dbReference>
<evidence type="ECO:0000256" key="4">
    <source>
        <dbReference type="ARBA" id="ARBA00023187"/>
    </source>
</evidence>
<dbReference type="AlphaFoldDB" id="A0A9R1A2M6"/>
<proteinExistence type="predicted"/>
<evidence type="ECO:0000256" key="6">
    <source>
        <dbReference type="SAM" id="MobiDB-lite"/>
    </source>
</evidence>
<gene>
    <name evidence="8" type="ORF">TRITD_7Bv1G125310</name>
</gene>
<keyword evidence="3" id="KW-0677">Repeat</keyword>
<keyword evidence="5" id="KW-0539">Nucleus</keyword>
<dbReference type="GO" id="GO:0005634">
    <property type="term" value="C:nucleus"/>
    <property type="evidence" value="ECO:0007669"/>
    <property type="project" value="UniProtKB-SubCell"/>
</dbReference>
<evidence type="ECO:0000256" key="3">
    <source>
        <dbReference type="ARBA" id="ARBA00022737"/>
    </source>
</evidence>
<keyword evidence="4" id="KW-0508">mRNA splicing</keyword>
<reference evidence="8 9" key="1">
    <citation type="submission" date="2017-09" db="EMBL/GenBank/DDBJ databases">
        <authorList>
            <consortium name="International Durum Wheat Genome Sequencing Consortium (IDWGSC)"/>
            <person name="Milanesi L."/>
        </authorList>
    </citation>
    <scope>NUCLEOTIDE SEQUENCE [LARGE SCALE GENOMIC DNA]</scope>
    <source>
        <strain evidence="9">cv. Svevo</strain>
    </source>
</reference>
<evidence type="ECO:0000256" key="5">
    <source>
        <dbReference type="ARBA" id="ARBA00023242"/>
    </source>
</evidence>
<dbReference type="PANTHER" id="PTHR17204">
    <property type="entry name" value="PRE-MRNA PROCESSING PROTEIN PRP39-RELATED"/>
    <property type="match status" value="1"/>
</dbReference>
<organism evidence="8 9">
    <name type="scientific">Triticum turgidum subsp. durum</name>
    <name type="common">Durum wheat</name>
    <name type="synonym">Triticum durum</name>
    <dbReference type="NCBI Taxonomy" id="4567"/>
    <lineage>
        <taxon>Eukaryota</taxon>
        <taxon>Viridiplantae</taxon>
        <taxon>Streptophyta</taxon>
        <taxon>Embryophyta</taxon>
        <taxon>Tracheophyta</taxon>
        <taxon>Spermatophyta</taxon>
        <taxon>Magnoliopsida</taxon>
        <taxon>Liliopsida</taxon>
        <taxon>Poales</taxon>
        <taxon>Poaceae</taxon>
        <taxon>BOP clade</taxon>
        <taxon>Pooideae</taxon>
        <taxon>Triticodae</taxon>
        <taxon>Triticeae</taxon>
        <taxon>Triticinae</taxon>
        <taxon>Triticum</taxon>
    </lineage>
</organism>
<evidence type="ECO:0000259" key="7">
    <source>
        <dbReference type="Pfam" id="PF05843"/>
    </source>
</evidence>
<name>A0A9R1A2M6_TRITD</name>
<dbReference type="Pfam" id="PF05843">
    <property type="entry name" value="Suf"/>
    <property type="match status" value="1"/>
</dbReference>
<sequence>MATPMEEDRLESAAAPPADVAGGGAEDGEKPDAPPMESDSDSSDSDDEGDAGDELRIQALERALLEQPLDYESHVQLIQCLRKSGNIEKLRAAREEMNKYFPLTPKMWQDWAKDEISLSSGRGSFDDIEKLYERGVQEYLNIKLWRDYLDYVEEHDQSVSQCSQSGLSKMRDLYERAITAGGLHVTEGSKLWEAYREYEMAILTINDGNDEEKAKQVQRVRALFHRQLSVPLADIESTLAAYKSWEAEEGNTRDPDSQVDDVPPNVLSAYKKASEMYNARKQYEDELSVVAESEANKLQVFLKYIKFEKSFGDPARVQVLYERAVSELPVSSDLWMGYTSYLDRTLKVPAILKSVYHRATRNCTWVSDLWVHYLLSLERIRASEDELRHVFELAIQCSFPSMNEYLNIYLTRVDSLRRRMPTGLDFELIRQTFVDAAEFLSPQLGIEELLLLHAYWAKLECNIGKDIAAARGVWENALKKRFIIMFVQVHTIFSLLALS</sequence>
<dbReference type="GO" id="GO:0006397">
    <property type="term" value="P:mRNA processing"/>
    <property type="evidence" value="ECO:0007669"/>
    <property type="project" value="UniProtKB-KW"/>
</dbReference>
<feature type="compositionally biased region" description="Basic and acidic residues" evidence="6">
    <location>
        <begin position="1"/>
        <end position="11"/>
    </location>
</feature>
<dbReference type="PANTHER" id="PTHR17204:SF25">
    <property type="entry name" value="RRM DOMAIN-CONTAINING PROTEIN"/>
    <property type="match status" value="1"/>
</dbReference>
<evidence type="ECO:0000256" key="1">
    <source>
        <dbReference type="ARBA" id="ARBA00004123"/>
    </source>
</evidence>
<evidence type="ECO:0000256" key="2">
    <source>
        <dbReference type="ARBA" id="ARBA00022664"/>
    </source>
</evidence>
<comment type="subcellular location">
    <subcellularLocation>
        <location evidence="1">Nucleus</location>
    </subcellularLocation>
</comment>
<dbReference type="GO" id="GO:0008380">
    <property type="term" value="P:RNA splicing"/>
    <property type="evidence" value="ECO:0007669"/>
    <property type="project" value="UniProtKB-KW"/>
</dbReference>
<keyword evidence="2" id="KW-0507">mRNA processing</keyword>
<dbReference type="InterPro" id="IPR011990">
    <property type="entry name" value="TPR-like_helical_dom_sf"/>
</dbReference>
<protein>
    <recommendedName>
        <fullName evidence="7">Suppressor of forked domain-containing protein</fullName>
    </recommendedName>
</protein>
<dbReference type="Gene3D" id="1.25.40.10">
    <property type="entry name" value="Tetratricopeptide repeat domain"/>
    <property type="match status" value="2"/>
</dbReference>
<accession>A0A9R1A2M6</accession>
<dbReference type="SMART" id="SM00386">
    <property type="entry name" value="HAT"/>
    <property type="match status" value="7"/>
</dbReference>
<dbReference type="SUPFAM" id="SSF48452">
    <property type="entry name" value="TPR-like"/>
    <property type="match status" value="1"/>
</dbReference>
<evidence type="ECO:0000313" key="9">
    <source>
        <dbReference type="Proteomes" id="UP000324705"/>
    </source>
</evidence>
<dbReference type="EMBL" id="LT934124">
    <property type="protein sequence ID" value="VAI88444.1"/>
    <property type="molecule type" value="Genomic_DNA"/>
</dbReference>
<dbReference type="Proteomes" id="UP000324705">
    <property type="component" value="Chromosome 7B"/>
</dbReference>
<evidence type="ECO:0000313" key="8">
    <source>
        <dbReference type="EMBL" id="VAI88444.1"/>
    </source>
</evidence>